<protein>
    <submittedName>
        <fullName evidence="1">Uncharacterized protein</fullName>
    </submittedName>
</protein>
<dbReference type="Proteomes" id="UP000018208">
    <property type="component" value="Unassembled WGS sequence"/>
</dbReference>
<gene>
    <name evidence="1" type="ORF">SS50377_26813</name>
</gene>
<accession>A0A9P8LM03</accession>
<proteinExistence type="predicted"/>
<dbReference type="KEGG" id="ssao:94300836"/>
<comment type="caution">
    <text evidence="1">The sequence shown here is derived from an EMBL/GenBank/DDBJ whole genome shotgun (WGS) entry which is preliminary data.</text>
</comment>
<organism evidence="1 2">
    <name type="scientific">Spironucleus salmonicida</name>
    <dbReference type="NCBI Taxonomy" id="348837"/>
    <lineage>
        <taxon>Eukaryota</taxon>
        <taxon>Metamonada</taxon>
        <taxon>Diplomonadida</taxon>
        <taxon>Hexamitidae</taxon>
        <taxon>Hexamitinae</taxon>
        <taxon>Spironucleus</taxon>
    </lineage>
</organism>
<name>A0A9P8LM03_9EUKA</name>
<dbReference type="AlphaFoldDB" id="A0A9P8LM03"/>
<evidence type="ECO:0000313" key="1">
    <source>
        <dbReference type="EMBL" id="KAH0570533.1"/>
    </source>
</evidence>
<dbReference type="EMBL" id="AUWU02000007">
    <property type="protein sequence ID" value="KAH0570533.1"/>
    <property type="molecule type" value="Genomic_DNA"/>
</dbReference>
<dbReference type="GeneID" id="94300836"/>
<reference evidence="1 2" key="1">
    <citation type="journal article" date="2014" name="PLoS Genet.">
        <title>The Genome of Spironucleus salmonicida Highlights a Fish Pathogen Adapted to Fluctuating Environments.</title>
        <authorList>
            <person name="Xu F."/>
            <person name="Jerlstrom-Hultqvist J."/>
            <person name="Einarsson E."/>
            <person name="Astvaldsson A."/>
            <person name="Svard S.G."/>
            <person name="Andersson J.O."/>
        </authorList>
    </citation>
    <scope>NUCLEOTIDE SEQUENCE [LARGE SCALE GENOMIC DNA]</scope>
    <source>
        <strain evidence="1 2">ATCC 50377</strain>
    </source>
</reference>
<keyword evidence="2" id="KW-1185">Reference proteome</keyword>
<dbReference type="RefSeq" id="XP_067761306.1">
    <property type="nucleotide sequence ID" value="XM_067910619.1"/>
</dbReference>
<sequence length="104" mass="11965">MQSDLPYLLKSLTPTTKSQKRQIIPPTYNVACQRRNIFIAHNGPLKIRITRYGDYDLVPYIQQKLCTQLIQPKQNKVMAALAKVLDQEQNQKTLNSPQGDIIKQ</sequence>
<evidence type="ECO:0000313" key="2">
    <source>
        <dbReference type="Proteomes" id="UP000018208"/>
    </source>
</evidence>